<evidence type="ECO:0000313" key="7">
    <source>
        <dbReference type="EMBL" id="OAT75119.1"/>
    </source>
</evidence>
<dbReference type="Proteomes" id="UP000078225">
    <property type="component" value="Unassembled WGS sequence"/>
</dbReference>
<evidence type="ECO:0000259" key="4">
    <source>
        <dbReference type="Pfam" id="PF25917"/>
    </source>
</evidence>
<evidence type="ECO:0000256" key="2">
    <source>
        <dbReference type="ARBA" id="ARBA00009477"/>
    </source>
</evidence>
<gene>
    <name evidence="7" type="ORF">A9B99_16505</name>
</gene>
<dbReference type="STRING" id="1691903.A9B99_16505"/>
<dbReference type="EMBL" id="LYRP01000049">
    <property type="protein sequence ID" value="OAT75119.1"/>
    <property type="molecule type" value="Genomic_DNA"/>
</dbReference>
<dbReference type="AlphaFoldDB" id="A0A1B7KY94"/>
<comment type="subcellular location">
    <subcellularLocation>
        <location evidence="1">Cell inner membrane</location>
        <topology evidence="1">Lipid-anchor</topology>
    </subcellularLocation>
</comment>
<protein>
    <submittedName>
        <fullName evidence="7">Efflux transporter periplasmic adaptor subunit</fullName>
    </submittedName>
</protein>
<evidence type="ECO:0000259" key="6">
    <source>
        <dbReference type="Pfam" id="PF25967"/>
    </source>
</evidence>
<proteinExistence type="inferred from homology"/>
<dbReference type="GO" id="GO:0015721">
    <property type="term" value="P:bile acid and bile salt transport"/>
    <property type="evidence" value="ECO:0007669"/>
    <property type="project" value="TreeGrafter"/>
</dbReference>
<dbReference type="Pfam" id="PF25917">
    <property type="entry name" value="BSH_RND"/>
    <property type="match status" value="1"/>
</dbReference>
<name>A0A1B7KY94_9ENTR</name>
<dbReference type="Gene3D" id="1.10.287.470">
    <property type="entry name" value="Helix hairpin bin"/>
    <property type="match status" value="1"/>
</dbReference>
<evidence type="ECO:0000313" key="8">
    <source>
        <dbReference type="Proteomes" id="UP000078225"/>
    </source>
</evidence>
<dbReference type="Pfam" id="PF25967">
    <property type="entry name" value="RND-MFP_C"/>
    <property type="match status" value="1"/>
</dbReference>
<dbReference type="PANTHER" id="PTHR30158:SF3">
    <property type="entry name" value="MULTIDRUG EFFLUX PUMP SUBUNIT ACRA-RELATED"/>
    <property type="match status" value="1"/>
</dbReference>
<dbReference type="GO" id="GO:0046677">
    <property type="term" value="P:response to antibiotic"/>
    <property type="evidence" value="ECO:0007669"/>
    <property type="project" value="TreeGrafter"/>
</dbReference>
<dbReference type="InterPro" id="IPR058627">
    <property type="entry name" value="MdtA-like_C"/>
</dbReference>
<comment type="caution">
    <text evidence="7">The sequence shown here is derived from an EMBL/GenBank/DDBJ whole genome shotgun (WGS) entry which is preliminary data.</text>
</comment>
<dbReference type="InterPro" id="IPR058624">
    <property type="entry name" value="MdtA-like_HH"/>
</dbReference>
<evidence type="ECO:0000259" key="5">
    <source>
        <dbReference type="Pfam" id="PF25944"/>
    </source>
</evidence>
<organism evidence="7 8">
    <name type="scientific">Mangrovibacter phragmitis</name>
    <dbReference type="NCBI Taxonomy" id="1691903"/>
    <lineage>
        <taxon>Bacteria</taxon>
        <taxon>Pseudomonadati</taxon>
        <taxon>Pseudomonadota</taxon>
        <taxon>Gammaproteobacteria</taxon>
        <taxon>Enterobacterales</taxon>
        <taxon>Enterobacteriaceae</taxon>
        <taxon>Mangrovibacter</taxon>
    </lineage>
</organism>
<dbReference type="SUPFAM" id="SSF111369">
    <property type="entry name" value="HlyD-like secretion proteins"/>
    <property type="match status" value="1"/>
</dbReference>
<dbReference type="NCBIfam" id="TIGR01730">
    <property type="entry name" value="RND_mfp"/>
    <property type="match status" value="1"/>
</dbReference>
<dbReference type="InterPro" id="IPR058625">
    <property type="entry name" value="MdtA-like_BSH"/>
</dbReference>
<feature type="domain" description="Multidrug resistance protein MdtA-like alpha-helical hairpin" evidence="3">
    <location>
        <begin position="97"/>
        <end position="166"/>
    </location>
</feature>
<accession>A0A1B7KY94</accession>
<reference evidence="8" key="1">
    <citation type="submission" date="2016-05" db="EMBL/GenBank/DDBJ databases">
        <authorList>
            <person name="Behera P."/>
            <person name="Vaishampayan P."/>
            <person name="Singh N."/>
            <person name="Raina V."/>
            <person name="Suar M."/>
            <person name="Pattnaik A."/>
            <person name="Rastogi G."/>
        </authorList>
    </citation>
    <scope>NUCLEOTIDE SEQUENCE [LARGE SCALE GENOMIC DNA]</scope>
    <source>
        <strain evidence="8">MP23</strain>
    </source>
</reference>
<dbReference type="PROSITE" id="PS51257">
    <property type="entry name" value="PROKAR_LIPOPROTEIN"/>
    <property type="match status" value="1"/>
</dbReference>
<keyword evidence="8" id="KW-1185">Reference proteome</keyword>
<dbReference type="GO" id="GO:0005886">
    <property type="term" value="C:plasma membrane"/>
    <property type="evidence" value="ECO:0007669"/>
    <property type="project" value="UniProtKB-SubCell"/>
</dbReference>
<feature type="domain" description="Multidrug resistance protein MdtA-like beta-barrel" evidence="5">
    <location>
        <begin position="204"/>
        <end position="288"/>
    </location>
</feature>
<dbReference type="Pfam" id="PF25944">
    <property type="entry name" value="Beta-barrel_RND"/>
    <property type="match status" value="1"/>
</dbReference>
<evidence type="ECO:0000256" key="1">
    <source>
        <dbReference type="ARBA" id="ARBA00004519"/>
    </source>
</evidence>
<dbReference type="Gene3D" id="2.40.50.100">
    <property type="match status" value="1"/>
</dbReference>
<dbReference type="PANTHER" id="PTHR30158">
    <property type="entry name" value="ACRA/E-RELATED COMPONENT OF DRUG EFFLUX TRANSPORTER"/>
    <property type="match status" value="1"/>
</dbReference>
<dbReference type="InterPro" id="IPR006143">
    <property type="entry name" value="RND_pump_MFP"/>
</dbReference>
<dbReference type="GO" id="GO:0022857">
    <property type="term" value="F:transmembrane transporter activity"/>
    <property type="evidence" value="ECO:0007669"/>
    <property type="project" value="InterPro"/>
</dbReference>
<feature type="domain" description="Multidrug resistance protein MdtA-like barrel-sandwich hybrid" evidence="4">
    <location>
        <begin position="58"/>
        <end position="198"/>
    </location>
</feature>
<feature type="domain" description="Multidrug resistance protein MdtA-like C-terminal permuted SH3" evidence="6">
    <location>
        <begin position="292"/>
        <end position="354"/>
    </location>
</feature>
<sequence>MKIRGIYLLSVCLLFGCDNKDNASRPSTVTEVGVVTLQQQPYTLKSELTGRTTATLSAEVRPQVGGIIEKRLFTEGQDVKAGQALYQIDPSSYRAAYDEAIAAQKTAQAQMMGDCQKARRYSQLVKVDGVSKQDADDAVATCGVDKATLEEKKAAAEAARIDLNWTTVTAPISGRIGISSVTPGALVSASQTTALTTIYSLDKMYVDLTRSSADLLRLRKEALAQNSNTFDVTLTLEDGSTYPLKGHLELTEVAVDTSTGSVTLRAVFPNPQHILLPGMFVRASIDEGVVENAILAPQKGIGRDPKGEATAYVVDANNKVELRTLKTGEADGTNWVVLSGLKSGDRIVVEGSDKVTSGQTVKPVEVKLSGEAN</sequence>
<dbReference type="Gene3D" id="2.40.30.170">
    <property type="match status" value="1"/>
</dbReference>
<evidence type="ECO:0000259" key="3">
    <source>
        <dbReference type="Pfam" id="PF25876"/>
    </source>
</evidence>
<dbReference type="FunFam" id="2.40.420.20:FF:000001">
    <property type="entry name" value="Efflux RND transporter periplasmic adaptor subunit"/>
    <property type="match status" value="1"/>
</dbReference>
<dbReference type="Pfam" id="PF25876">
    <property type="entry name" value="HH_MFP_RND"/>
    <property type="match status" value="1"/>
</dbReference>
<dbReference type="InterPro" id="IPR058626">
    <property type="entry name" value="MdtA-like_b-barrel"/>
</dbReference>
<dbReference type="Gene3D" id="2.40.420.20">
    <property type="match status" value="1"/>
</dbReference>
<comment type="similarity">
    <text evidence="2">Belongs to the membrane fusion protein (MFP) (TC 8.A.1) family.</text>
</comment>
<dbReference type="OrthoDB" id="9800613at2"/>
<dbReference type="RefSeq" id="WP_064601163.1">
    <property type="nucleotide sequence ID" value="NZ_CP134782.1"/>
</dbReference>